<protein>
    <recommendedName>
        <fullName evidence="1">Ubiquitin-like domain-containing protein</fullName>
    </recommendedName>
</protein>
<dbReference type="PROSITE" id="PS50053">
    <property type="entry name" value="UBIQUITIN_2"/>
    <property type="match status" value="1"/>
</dbReference>
<dbReference type="AlphaFoldDB" id="A0AAV8UPR2"/>
<comment type="caution">
    <text evidence="2">The sequence shown here is derived from an EMBL/GenBank/DDBJ whole genome shotgun (WGS) entry which is preliminary data.</text>
</comment>
<dbReference type="CDD" id="cd17039">
    <property type="entry name" value="Ubl_ubiquitin_like"/>
    <property type="match status" value="1"/>
</dbReference>
<reference evidence="2 3" key="1">
    <citation type="journal article" date="2023" name="Nat. Commun.">
        <title>Origin of minicircular mitochondrial genomes in red algae.</title>
        <authorList>
            <person name="Lee Y."/>
            <person name="Cho C.H."/>
            <person name="Lee Y.M."/>
            <person name="Park S.I."/>
            <person name="Yang J.H."/>
            <person name="West J.A."/>
            <person name="Bhattacharya D."/>
            <person name="Yoon H.S."/>
        </authorList>
    </citation>
    <scope>NUCLEOTIDE SEQUENCE [LARGE SCALE GENOMIC DNA]</scope>
    <source>
        <strain evidence="2 3">CCMP1338</strain>
        <tissue evidence="2">Whole cell</tissue>
    </source>
</reference>
<organism evidence="2 3">
    <name type="scientific">Rhodosorus marinus</name>
    <dbReference type="NCBI Taxonomy" id="101924"/>
    <lineage>
        <taxon>Eukaryota</taxon>
        <taxon>Rhodophyta</taxon>
        <taxon>Stylonematophyceae</taxon>
        <taxon>Stylonematales</taxon>
        <taxon>Stylonemataceae</taxon>
        <taxon>Rhodosorus</taxon>
    </lineage>
</organism>
<gene>
    <name evidence="2" type="ORF">NDN08_000529</name>
</gene>
<feature type="domain" description="Ubiquitin-like" evidence="1">
    <location>
        <begin position="1"/>
        <end position="77"/>
    </location>
</feature>
<evidence type="ECO:0000259" key="1">
    <source>
        <dbReference type="PROSITE" id="PS50053"/>
    </source>
</evidence>
<dbReference type="InterPro" id="IPR029071">
    <property type="entry name" value="Ubiquitin-like_domsf"/>
</dbReference>
<proteinExistence type="predicted"/>
<keyword evidence="3" id="KW-1185">Reference proteome</keyword>
<dbReference type="SUPFAM" id="SSF54236">
    <property type="entry name" value="Ubiquitin-like"/>
    <property type="match status" value="1"/>
</dbReference>
<evidence type="ECO:0000313" key="2">
    <source>
        <dbReference type="EMBL" id="KAJ8903999.1"/>
    </source>
</evidence>
<dbReference type="Proteomes" id="UP001157974">
    <property type="component" value="Unassembled WGS sequence"/>
</dbReference>
<dbReference type="EMBL" id="JAMWBK010000006">
    <property type="protein sequence ID" value="KAJ8903999.1"/>
    <property type="molecule type" value="Genomic_DNA"/>
</dbReference>
<dbReference type="Gene3D" id="3.10.20.90">
    <property type="entry name" value="Phosphatidylinositol 3-kinase Catalytic Subunit, Chain A, domain 1"/>
    <property type="match status" value="1"/>
</dbReference>
<dbReference type="InterPro" id="IPR000626">
    <property type="entry name" value="Ubiquitin-like_dom"/>
</dbReference>
<name>A0AAV8UPR2_9RHOD</name>
<dbReference type="Pfam" id="PF00240">
    <property type="entry name" value="ubiquitin"/>
    <property type="match status" value="1"/>
</dbReference>
<sequence length="85" mass="9228">MSLDLQVRVSGTSYAVPAQESDTLFDLKCRIFSITAIDPATMKLIESGRTLDSEDQLNPKVTLSSLKITSASKIMVVAIPQPSKE</sequence>
<accession>A0AAV8UPR2</accession>
<evidence type="ECO:0000313" key="3">
    <source>
        <dbReference type="Proteomes" id="UP001157974"/>
    </source>
</evidence>